<keyword evidence="6 7" id="KW-0472">Membrane</keyword>
<dbReference type="EMBL" id="JBHSGF010000002">
    <property type="protein sequence ID" value="MFC4554171.1"/>
    <property type="molecule type" value="Genomic_DNA"/>
</dbReference>
<gene>
    <name evidence="9" type="ORF">ACFO3F_02830</name>
</gene>
<feature type="transmembrane region" description="Helical" evidence="7">
    <location>
        <begin position="182"/>
        <end position="201"/>
    </location>
</feature>
<evidence type="ECO:0000256" key="6">
    <source>
        <dbReference type="ARBA" id="ARBA00023136"/>
    </source>
</evidence>
<comment type="similarity">
    <text evidence="2">Belongs to the DedA family.</text>
</comment>
<organism evidence="9 10">
    <name type="scientific">Georgenia faecalis</name>
    <dbReference type="NCBI Taxonomy" id="2483799"/>
    <lineage>
        <taxon>Bacteria</taxon>
        <taxon>Bacillati</taxon>
        <taxon>Actinomycetota</taxon>
        <taxon>Actinomycetes</taxon>
        <taxon>Micrococcales</taxon>
        <taxon>Bogoriellaceae</taxon>
        <taxon>Georgenia</taxon>
    </lineage>
</organism>
<evidence type="ECO:0000256" key="7">
    <source>
        <dbReference type="SAM" id="Phobius"/>
    </source>
</evidence>
<dbReference type="PANTHER" id="PTHR42709:SF6">
    <property type="entry name" value="UNDECAPRENYL PHOSPHATE TRANSPORTER A"/>
    <property type="match status" value="1"/>
</dbReference>
<evidence type="ECO:0000256" key="3">
    <source>
        <dbReference type="ARBA" id="ARBA00022475"/>
    </source>
</evidence>
<dbReference type="Pfam" id="PF09335">
    <property type="entry name" value="VTT_dom"/>
    <property type="match status" value="1"/>
</dbReference>
<proteinExistence type="inferred from homology"/>
<dbReference type="InterPro" id="IPR051311">
    <property type="entry name" value="DedA_domain"/>
</dbReference>
<keyword evidence="4 7" id="KW-0812">Transmembrane</keyword>
<sequence>MGNDAGHMNAVAEWAVALMESLGGPGVGLVIALENLFPPLPSEVILPLAGFTASRGSFGLLEALVWTTAGSVAGALVLYGLGACLGHARLRSIVARTPLMKASDVDRAAEWFARHGSTAVFLGRMIPLFRSLISVPAGVERMPLGRFTLLTAAGSTIWNTTFVLAGYHLGEHWTLVERYADAFQKCVVAAVAMSGIVFVLLRLRQRASGRIAS</sequence>
<dbReference type="PANTHER" id="PTHR42709">
    <property type="entry name" value="ALKALINE PHOSPHATASE LIKE PROTEIN"/>
    <property type="match status" value="1"/>
</dbReference>
<comment type="caution">
    <text evidence="9">The sequence shown here is derived from an EMBL/GenBank/DDBJ whole genome shotgun (WGS) entry which is preliminary data.</text>
</comment>
<dbReference type="InterPro" id="IPR032816">
    <property type="entry name" value="VTT_dom"/>
</dbReference>
<evidence type="ECO:0000259" key="8">
    <source>
        <dbReference type="Pfam" id="PF09335"/>
    </source>
</evidence>
<keyword evidence="5 7" id="KW-1133">Transmembrane helix</keyword>
<reference evidence="10" key="1">
    <citation type="journal article" date="2019" name="Int. J. Syst. Evol. Microbiol.">
        <title>The Global Catalogue of Microorganisms (GCM) 10K type strain sequencing project: providing services to taxonomists for standard genome sequencing and annotation.</title>
        <authorList>
            <consortium name="The Broad Institute Genomics Platform"/>
            <consortium name="The Broad Institute Genome Sequencing Center for Infectious Disease"/>
            <person name="Wu L."/>
            <person name="Ma J."/>
        </authorList>
    </citation>
    <scope>NUCLEOTIDE SEQUENCE [LARGE SCALE GENOMIC DNA]</scope>
    <source>
        <strain evidence="10">JCM 3369</strain>
    </source>
</reference>
<evidence type="ECO:0000313" key="9">
    <source>
        <dbReference type="EMBL" id="MFC4554171.1"/>
    </source>
</evidence>
<keyword evidence="10" id="KW-1185">Reference proteome</keyword>
<evidence type="ECO:0000256" key="1">
    <source>
        <dbReference type="ARBA" id="ARBA00004651"/>
    </source>
</evidence>
<feature type="domain" description="VTT" evidence="8">
    <location>
        <begin position="40"/>
        <end position="167"/>
    </location>
</feature>
<feature type="transmembrane region" description="Helical" evidence="7">
    <location>
        <begin position="63"/>
        <end position="86"/>
    </location>
</feature>
<dbReference type="RefSeq" id="WP_122824715.1">
    <property type="nucleotide sequence ID" value="NZ_CP033325.1"/>
</dbReference>
<feature type="transmembrane region" description="Helical" evidence="7">
    <location>
        <begin position="147"/>
        <end position="170"/>
    </location>
</feature>
<accession>A0ABV9D6H3</accession>
<protein>
    <submittedName>
        <fullName evidence="9">DedA family protein</fullName>
    </submittedName>
</protein>
<evidence type="ECO:0000256" key="5">
    <source>
        <dbReference type="ARBA" id="ARBA00022989"/>
    </source>
</evidence>
<keyword evidence="3" id="KW-1003">Cell membrane</keyword>
<evidence type="ECO:0000313" key="10">
    <source>
        <dbReference type="Proteomes" id="UP001595955"/>
    </source>
</evidence>
<comment type="subcellular location">
    <subcellularLocation>
        <location evidence="1">Cell membrane</location>
        <topology evidence="1">Multi-pass membrane protein</topology>
    </subcellularLocation>
</comment>
<dbReference type="Proteomes" id="UP001595955">
    <property type="component" value="Unassembled WGS sequence"/>
</dbReference>
<evidence type="ECO:0000256" key="4">
    <source>
        <dbReference type="ARBA" id="ARBA00022692"/>
    </source>
</evidence>
<evidence type="ECO:0000256" key="2">
    <source>
        <dbReference type="ARBA" id="ARBA00010792"/>
    </source>
</evidence>
<name>A0ABV9D6H3_9MICO</name>